<dbReference type="SUPFAM" id="SSF47757">
    <property type="entry name" value="Chemotaxis receptor methyltransferase CheR, N-terminal domain"/>
    <property type="match status" value="1"/>
</dbReference>
<feature type="domain" description="CheR-type methyltransferase" evidence="6">
    <location>
        <begin position="21"/>
        <end position="290"/>
    </location>
</feature>
<evidence type="ECO:0000259" key="6">
    <source>
        <dbReference type="PROSITE" id="PS50123"/>
    </source>
</evidence>
<dbReference type="Gene3D" id="3.40.50.150">
    <property type="entry name" value="Vaccinia Virus protein VP39"/>
    <property type="match status" value="1"/>
</dbReference>
<keyword evidence="2 5" id="KW-0489">Methyltransferase</keyword>
<dbReference type="InterPro" id="IPR050903">
    <property type="entry name" value="Bact_Chemotaxis_MeTrfase"/>
</dbReference>
<dbReference type="EMBL" id="JBHRST010000007">
    <property type="protein sequence ID" value="MFC3097214.1"/>
    <property type="molecule type" value="Genomic_DNA"/>
</dbReference>
<dbReference type="Proteomes" id="UP001595456">
    <property type="component" value="Unassembled WGS sequence"/>
</dbReference>
<dbReference type="PROSITE" id="PS50123">
    <property type="entry name" value="CHER"/>
    <property type="match status" value="1"/>
</dbReference>
<accession>A0ABV7E5Q7</accession>
<dbReference type="GO" id="GO:0008168">
    <property type="term" value="F:methyltransferase activity"/>
    <property type="evidence" value="ECO:0007669"/>
    <property type="project" value="UniProtKB-KW"/>
</dbReference>
<evidence type="ECO:0000313" key="7">
    <source>
        <dbReference type="EMBL" id="MFC3097214.1"/>
    </source>
</evidence>
<evidence type="ECO:0000256" key="2">
    <source>
        <dbReference type="ARBA" id="ARBA00022603"/>
    </source>
</evidence>
<dbReference type="Pfam" id="PF03705">
    <property type="entry name" value="CheR_N"/>
    <property type="match status" value="1"/>
</dbReference>
<dbReference type="InterPro" id="IPR022641">
    <property type="entry name" value="CheR_N"/>
</dbReference>
<dbReference type="PANTHER" id="PTHR24422">
    <property type="entry name" value="CHEMOTAXIS PROTEIN METHYLTRANSFERASE"/>
    <property type="match status" value="1"/>
</dbReference>
<evidence type="ECO:0000313" key="8">
    <source>
        <dbReference type="Proteomes" id="UP001595456"/>
    </source>
</evidence>
<dbReference type="PRINTS" id="PR00996">
    <property type="entry name" value="CHERMTFRASE"/>
</dbReference>
<dbReference type="PIRSF" id="PIRSF000410">
    <property type="entry name" value="CheR"/>
    <property type="match status" value="1"/>
</dbReference>
<gene>
    <name evidence="7" type="ORF">ACFODU_05300</name>
</gene>
<dbReference type="InterPro" id="IPR036804">
    <property type="entry name" value="CheR_N_sf"/>
</dbReference>
<comment type="function">
    <text evidence="5">Methylation of the membrane-bound methyl-accepting chemotaxis proteins (MCP) to form gamma-glutamyl methyl ester residues in MCP.</text>
</comment>
<dbReference type="SMART" id="SM00138">
    <property type="entry name" value="MeTrc"/>
    <property type="match status" value="1"/>
</dbReference>
<dbReference type="EC" id="2.1.1.80" evidence="5"/>
<dbReference type="Pfam" id="PF01739">
    <property type="entry name" value="CheR"/>
    <property type="match status" value="1"/>
</dbReference>
<evidence type="ECO:0000256" key="4">
    <source>
        <dbReference type="ARBA" id="ARBA00022691"/>
    </source>
</evidence>
<protein>
    <recommendedName>
        <fullName evidence="5">Chemotaxis protein methyltransferase</fullName>
        <ecNumber evidence="5">2.1.1.80</ecNumber>
    </recommendedName>
</protein>
<dbReference type="Gene3D" id="1.10.155.10">
    <property type="entry name" value="Chemotaxis receptor methyltransferase CheR, N-terminal domain"/>
    <property type="match status" value="1"/>
</dbReference>
<dbReference type="SUPFAM" id="SSF53335">
    <property type="entry name" value="S-adenosyl-L-methionine-dependent methyltransferases"/>
    <property type="match status" value="1"/>
</dbReference>
<keyword evidence="4 5" id="KW-0949">S-adenosyl-L-methionine</keyword>
<dbReference type="InterPro" id="IPR000780">
    <property type="entry name" value="CheR_MeTrfase"/>
</dbReference>
<sequence length="290" mass="32643">MTLAAAFAEERLPGVSPGVYSDADFRAIAELIYAESGNVLPDGKAMLVYSRIAPLVRRAGVQTFADYIALIRQDAAERKCAVDALTTNHTFFFREAHHFAHFAQVTRPALLDRLEQGEAVRLWSAGCSSGEETWSLVLTLLGEDRREGQAILKRDVRLLASDIADQVLRRAEAASYSEAEVKDVPPALRKAWLTMQDSEVRVREEARAIVRFRQLNLMGEWPMARSFEAIFCRNVMIYFDQPTKEKLVLRFAQRLRPGAFLYIGHSERVSGPATDLLDQVGPTIYRRRAA</sequence>
<comment type="caution">
    <text evidence="7">The sequence shown here is derived from an EMBL/GenBank/DDBJ whole genome shotgun (WGS) entry which is preliminary data.</text>
</comment>
<dbReference type="InterPro" id="IPR026024">
    <property type="entry name" value="Chemotaxis_MeTrfase_CheR"/>
</dbReference>
<dbReference type="InterPro" id="IPR029063">
    <property type="entry name" value="SAM-dependent_MTases_sf"/>
</dbReference>
<evidence type="ECO:0000256" key="3">
    <source>
        <dbReference type="ARBA" id="ARBA00022679"/>
    </source>
</evidence>
<proteinExistence type="predicted"/>
<dbReference type="PANTHER" id="PTHR24422:SF19">
    <property type="entry name" value="CHEMOTAXIS PROTEIN METHYLTRANSFERASE"/>
    <property type="match status" value="1"/>
</dbReference>
<dbReference type="InterPro" id="IPR022642">
    <property type="entry name" value="CheR_C"/>
</dbReference>
<comment type="catalytic activity">
    <reaction evidence="1 5">
        <text>L-glutamyl-[protein] + S-adenosyl-L-methionine = [protein]-L-glutamate 5-O-methyl ester + S-adenosyl-L-homocysteine</text>
        <dbReference type="Rhea" id="RHEA:24452"/>
        <dbReference type="Rhea" id="RHEA-COMP:10208"/>
        <dbReference type="Rhea" id="RHEA-COMP:10311"/>
        <dbReference type="ChEBI" id="CHEBI:29973"/>
        <dbReference type="ChEBI" id="CHEBI:57856"/>
        <dbReference type="ChEBI" id="CHEBI:59789"/>
        <dbReference type="ChEBI" id="CHEBI:82795"/>
        <dbReference type="EC" id="2.1.1.80"/>
    </reaction>
</comment>
<evidence type="ECO:0000256" key="1">
    <source>
        <dbReference type="ARBA" id="ARBA00001541"/>
    </source>
</evidence>
<name>A0ABV7E5Q7_9SPHN</name>
<keyword evidence="3 5" id="KW-0808">Transferase</keyword>
<keyword evidence="8" id="KW-1185">Reference proteome</keyword>
<dbReference type="GO" id="GO:0032259">
    <property type="term" value="P:methylation"/>
    <property type="evidence" value="ECO:0007669"/>
    <property type="project" value="UniProtKB-KW"/>
</dbReference>
<evidence type="ECO:0000256" key="5">
    <source>
        <dbReference type="PIRNR" id="PIRNR000410"/>
    </source>
</evidence>
<reference evidence="8" key="1">
    <citation type="journal article" date="2019" name="Int. J. Syst. Evol. Microbiol.">
        <title>The Global Catalogue of Microorganisms (GCM) 10K type strain sequencing project: providing services to taxonomists for standard genome sequencing and annotation.</title>
        <authorList>
            <consortium name="The Broad Institute Genomics Platform"/>
            <consortium name="The Broad Institute Genome Sequencing Center for Infectious Disease"/>
            <person name="Wu L."/>
            <person name="Ma J."/>
        </authorList>
    </citation>
    <scope>NUCLEOTIDE SEQUENCE [LARGE SCALE GENOMIC DNA]</scope>
    <source>
        <strain evidence="8">KCTC 52607</strain>
    </source>
</reference>
<organism evidence="7 8">
    <name type="scientific">Alteraurantiacibacter palmitatis</name>
    <dbReference type="NCBI Taxonomy" id="2054628"/>
    <lineage>
        <taxon>Bacteria</taxon>
        <taxon>Pseudomonadati</taxon>
        <taxon>Pseudomonadota</taxon>
        <taxon>Alphaproteobacteria</taxon>
        <taxon>Sphingomonadales</taxon>
        <taxon>Erythrobacteraceae</taxon>
        <taxon>Alteraurantiacibacter</taxon>
    </lineage>
</organism>
<dbReference type="RefSeq" id="WP_336927024.1">
    <property type="nucleotide sequence ID" value="NZ_JBANRO010000011.1"/>
</dbReference>